<feature type="compositionally biased region" description="Basic and acidic residues" evidence="1">
    <location>
        <begin position="1"/>
        <end position="20"/>
    </location>
</feature>
<sequence>MNEYNDRPADEPEPGTDDRPVAGFGWAGHNPDHHTDEHTGEHTGEQTGEHTDELEDQRTDDETPGEDEPLVGEVWNDDSAAGTGEQAGHEAGTDEAGSTDLADEERAEGTEAGRDHVGEPFGTEEPMIVTEDESPEDTTEAESAEEEPAEVAETPESVEPVAVTEPSDVAEPTADDAEPVTEPAAEPVVDGARPTNTDEFAIDYLVDPEAAERFRNRWRDVKGVFVDDPADAVRQASALSGEAVEELTAALGRLRQNLDDHWDEGKETDTERLRVALRGYGSFIDRLLTR</sequence>
<gene>
    <name evidence="2" type="ORF">FB559_7850</name>
</gene>
<name>A0A543C0D8_9ACTN</name>
<keyword evidence="3" id="KW-1185">Reference proteome</keyword>
<evidence type="ECO:0000313" key="3">
    <source>
        <dbReference type="Proteomes" id="UP000316096"/>
    </source>
</evidence>
<evidence type="ECO:0000256" key="1">
    <source>
        <dbReference type="SAM" id="MobiDB-lite"/>
    </source>
</evidence>
<feature type="compositionally biased region" description="Basic and acidic residues" evidence="1">
    <location>
        <begin position="30"/>
        <end position="61"/>
    </location>
</feature>
<protein>
    <submittedName>
        <fullName evidence="2">Uncharacterized protein</fullName>
    </submittedName>
</protein>
<dbReference type="EMBL" id="VFOZ01000002">
    <property type="protein sequence ID" value="TQL90542.1"/>
    <property type="molecule type" value="Genomic_DNA"/>
</dbReference>
<accession>A0A543C0D8</accession>
<comment type="caution">
    <text evidence="2">The sequence shown here is derived from an EMBL/GenBank/DDBJ whole genome shotgun (WGS) entry which is preliminary data.</text>
</comment>
<dbReference type="Proteomes" id="UP000316096">
    <property type="component" value="Unassembled WGS sequence"/>
</dbReference>
<dbReference type="OrthoDB" id="123178at2"/>
<dbReference type="AlphaFoldDB" id="A0A543C0D8"/>
<feature type="region of interest" description="Disordered" evidence="1">
    <location>
        <begin position="1"/>
        <end position="195"/>
    </location>
</feature>
<proteinExistence type="predicted"/>
<feature type="compositionally biased region" description="Acidic residues" evidence="1">
    <location>
        <begin position="130"/>
        <end position="150"/>
    </location>
</feature>
<reference evidence="2 3" key="1">
    <citation type="submission" date="2019-06" db="EMBL/GenBank/DDBJ databases">
        <title>Sequencing the genomes of 1000 actinobacteria strains.</title>
        <authorList>
            <person name="Klenk H.-P."/>
        </authorList>
    </citation>
    <scope>NUCLEOTIDE SEQUENCE [LARGE SCALE GENOMIC DNA]</scope>
    <source>
        <strain evidence="2 3">DSM 102200</strain>
    </source>
</reference>
<feature type="compositionally biased region" description="Basic and acidic residues" evidence="1">
    <location>
        <begin position="107"/>
        <end position="118"/>
    </location>
</feature>
<dbReference type="RefSeq" id="WP_141962557.1">
    <property type="nucleotide sequence ID" value="NZ_VFOZ01000002.1"/>
</dbReference>
<evidence type="ECO:0000313" key="2">
    <source>
        <dbReference type="EMBL" id="TQL90542.1"/>
    </source>
</evidence>
<organism evidence="2 3">
    <name type="scientific">Actinoallomurus bryophytorum</name>
    <dbReference type="NCBI Taxonomy" id="1490222"/>
    <lineage>
        <taxon>Bacteria</taxon>
        <taxon>Bacillati</taxon>
        <taxon>Actinomycetota</taxon>
        <taxon>Actinomycetes</taxon>
        <taxon>Streptosporangiales</taxon>
        <taxon>Thermomonosporaceae</taxon>
        <taxon>Actinoallomurus</taxon>
    </lineage>
</organism>
<feature type="compositionally biased region" description="Low complexity" evidence="1">
    <location>
        <begin position="151"/>
        <end position="167"/>
    </location>
</feature>